<name>A0ABN8LUN8_9CNID</name>
<evidence type="ECO:0000313" key="3">
    <source>
        <dbReference type="Proteomes" id="UP001159427"/>
    </source>
</evidence>
<accession>A0ABN8LUN8</accession>
<gene>
    <name evidence="2" type="ORF">PEVE_00009410</name>
</gene>
<protein>
    <submittedName>
        <fullName evidence="2">Uncharacterized protein</fullName>
    </submittedName>
</protein>
<dbReference type="Proteomes" id="UP001159427">
    <property type="component" value="Unassembled WGS sequence"/>
</dbReference>
<dbReference type="EMBL" id="CALNXI010000165">
    <property type="protein sequence ID" value="CAH3020989.1"/>
    <property type="molecule type" value="Genomic_DNA"/>
</dbReference>
<keyword evidence="3" id="KW-1185">Reference proteome</keyword>
<proteinExistence type="predicted"/>
<reference evidence="2 3" key="1">
    <citation type="submission" date="2022-05" db="EMBL/GenBank/DDBJ databases">
        <authorList>
            <consortium name="Genoscope - CEA"/>
            <person name="William W."/>
        </authorList>
    </citation>
    <scope>NUCLEOTIDE SEQUENCE [LARGE SCALE GENOMIC DNA]</scope>
</reference>
<organism evidence="2 3">
    <name type="scientific">Porites evermanni</name>
    <dbReference type="NCBI Taxonomy" id="104178"/>
    <lineage>
        <taxon>Eukaryota</taxon>
        <taxon>Metazoa</taxon>
        <taxon>Cnidaria</taxon>
        <taxon>Anthozoa</taxon>
        <taxon>Hexacorallia</taxon>
        <taxon>Scleractinia</taxon>
        <taxon>Fungiina</taxon>
        <taxon>Poritidae</taxon>
        <taxon>Porites</taxon>
    </lineage>
</organism>
<feature type="region of interest" description="Disordered" evidence="1">
    <location>
        <begin position="128"/>
        <end position="150"/>
    </location>
</feature>
<feature type="region of interest" description="Disordered" evidence="1">
    <location>
        <begin position="232"/>
        <end position="277"/>
    </location>
</feature>
<evidence type="ECO:0000256" key="1">
    <source>
        <dbReference type="SAM" id="MobiDB-lite"/>
    </source>
</evidence>
<evidence type="ECO:0000313" key="2">
    <source>
        <dbReference type="EMBL" id="CAH3020989.1"/>
    </source>
</evidence>
<comment type="caution">
    <text evidence="2">The sequence shown here is derived from an EMBL/GenBank/DDBJ whole genome shotgun (WGS) entry which is preliminary data.</text>
</comment>
<sequence length="277" mass="31129">MSVLKAVVSFYRTGEERPIERYKARLKVQEEHRTLSTFKKNVIDFLGLNEQARKFGLGSFDLKLYRLAKISGKIENYSLSTQQQLDLELPLLLDSDSESELNIHVVQSVLQWGKEPIVLIKREEVSKKSNANNEPVAPKKRKSRQNANEDKQLAKKLKEDNEGVARTARQLSELNELNAELAKLEGSTAINEGKIKCGLCCKSYTVQLDRATAGKISFFKRSSPFVTTLPDFSDNEECSKISECDSEEPEDKNNQGPTTSGEVDTEHIADDLISCTV</sequence>